<evidence type="ECO:0000256" key="1">
    <source>
        <dbReference type="ARBA" id="ARBA00009227"/>
    </source>
</evidence>
<reference evidence="6 7" key="1">
    <citation type="submission" date="2017-02" db="EMBL/GenBank/DDBJ databases">
        <authorList>
            <person name="Peterson S.W."/>
        </authorList>
    </citation>
    <scope>NUCLEOTIDE SEQUENCE [LARGE SCALE GENOMIC DNA]</scope>
    <source>
        <strain evidence="6 7">DSM 15102</strain>
    </source>
</reference>
<dbReference type="InterPro" id="IPR020855">
    <property type="entry name" value="Ureohydrolase_Mn_BS"/>
</dbReference>
<dbReference type="SUPFAM" id="SSF52768">
    <property type="entry name" value="Arginase/deacetylase"/>
    <property type="match status" value="1"/>
</dbReference>
<feature type="binding site" evidence="4">
    <location>
        <position position="221"/>
    </location>
    <ligand>
        <name>Mn(2+)</name>
        <dbReference type="ChEBI" id="CHEBI:29035"/>
        <label>1</label>
    </ligand>
</feature>
<dbReference type="Gene3D" id="3.40.800.10">
    <property type="entry name" value="Ureohydrolase domain"/>
    <property type="match status" value="1"/>
</dbReference>
<dbReference type="InterPro" id="IPR023696">
    <property type="entry name" value="Ureohydrolase_dom_sf"/>
</dbReference>
<comment type="cofactor">
    <cofactor evidence="4">
        <name>Mn(2+)</name>
        <dbReference type="ChEBI" id="CHEBI:29035"/>
    </cofactor>
    <text evidence="4">Binds 2 manganese ions per subunit.</text>
</comment>
<dbReference type="PANTHER" id="PTHR11358:SF26">
    <property type="entry name" value="GUANIDINO ACID HYDROLASE, MITOCHONDRIAL"/>
    <property type="match status" value="1"/>
</dbReference>
<dbReference type="PANTHER" id="PTHR11358">
    <property type="entry name" value="ARGINASE/AGMATINASE"/>
    <property type="match status" value="1"/>
</dbReference>
<dbReference type="InterPro" id="IPR005925">
    <property type="entry name" value="Agmatinase-rel"/>
</dbReference>
<evidence type="ECO:0000313" key="7">
    <source>
        <dbReference type="Proteomes" id="UP000196365"/>
    </source>
</evidence>
<organism evidence="6 7">
    <name type="scientific">Garciella nitratireducens DSM 15102</name>
    <dbReference type="NCBI Taxonomy" id="1121911"/>
    <lineage>
        <taxon>Bacteria</taxon>
        <taxon>Bacillati</taxon>
        <taxon>Bacillota</taxon>
        <taxon>Clostridia</taxon>
        <taxon>Eubacteriales</taxon>
        <taxon>Eubacteriaceae</taxon>
        <taxon>Garciella</taxon>
    </lineage>
</organism>
<evidence type="ECO:0000256" key="5">
    <source>
        <dbReference type="RuleBase" id="RU003684"/>
    </source>
</evidence>
<dbReference type="InterPro" id="IPR006035">
    <property type="entry name" value="Ureohydrolase"/>
</dbReference>
<dbReference type="PIRSF" id="PIRSF036979">
    <property type="entry name" value="Arginase"/>
    <property type="match status" value="1"/>
</dbReference>
<sequence>MGIIKDNLDNNHSNFIGSINDYAKSDIVIIGAPMDYTASFKPGSRFAPQKIRELSWELETYSPYLDRDLQDKKYFDYGDLEFPFGNVSKSLEIIGKATKELLHDHKIPIFLGGEHLISLPIIKEMVSFYENDVVILHFDAHTDLRETYIEESNSHATVMRHVSKFINSKNIYQFGIRSGLKEEFKWAKKYTNLFFAEVVQPLESILNKIEKKNIYITIDIDVLDPAFAPGTGTPESGGITSKELLRAIHALKDFNIIGMDLVEVLPLCDVGDITSVTACKVIRECILSFL</sequence>
<dbReference type="Pfam" id="PF00491">
    <property type="entry name" value="Arginase"/>
    <property type="match status" value="1"/>
</dbReference>
<dbReference type="NCBIfam" id="TIGR01230">
    <property type="entry name" value="agmatinase"/>
    <property type="match status" value="1"/>
</dbReference>
<dbReference type="GO" id="GO:0008783">
    <property type="term" value="F:agmatinase activity"/>
    <property type="evidence" value="ECO:0007669"/>
    <property type="project" value="TreeGrafter"/>
</dbReference>
<keyword evidence="4" id="KW-0464">Manganese</keyword>
<name>A0A1T4JUW4_9FIRM</name>
<dbReference type="PROSITE" id="PS51409">
    <property type="entry name" value="ARGINASE_2"/>
    <property type="match status" value="1"/>
</dbReference>
<feature type="binding site" evidence="4">
    <location>
        <position position="219"/>
    </location>
    <ligand>
        <name>Mn(2+)</name>
        <dbReference type="ChEBI" id="CHEBI:29035"/>
        <label>1</label>
    </ligand>
</feature>
<dbReference type="Proteomes" id="UP000196365">
    <property type="component" value="Unassembled WGS sequence"/>
</dbReference>
<keyword evidence="7" id="KW-1185">Reference proteome</keyword>
<evidence type="ECO:0000256" key="2">
    <source>
        <dbReference type="ARBA" id="ARBA00022723"/>
    </source>
</evidence>
<gene>
    <name evidence="6" type="ORF">SAMN02745973_00109</name>
</gene>
<dbReference type="GO" id="GO:0033389">
    <property type="term" value="P:putrescine biosynthetic process from arginine, via agmatine"/>
    <property type="evidence" value="ECO:0007669"/>
    <property type="project" value="TreeGrafter"/>
</dbReference>
<protein>
    <submittedName>
        <fullName evidence="6">Agmatinase</fullName>
    </submittedName>
</protein>
<feature type="binding site" evidence="4">
    <location>
        <position position="143"/>
    </location>
    <ligand>
        <name>Mn(2+)</name>
        <dbReference type="ChEBI" id="CHEBI:29035"/>
        <label>1</label>
    </ligand>
</feature>
<evidence type="ECO:0000256" key="3">
    <source>
        <dbReference type="ARBA" id="ARBA00022801"/>
    </source>
</evidence>
<feature type="binding site" evidence="4">
    <location>
        <position position="115"/>
    </location>
    <ligand>
        <name>Mn(2+)</name>
        <dbReference type="ChEBI" id="CHEBI:29035"/>
        <label>1</label>
    </ligand>
</feature>
<keyword evidence="2 4" id="KW-0479">Metal-binding</keyword>
<comment type="similarity">
    <text evidence="1">Belongs to the arginase family. Agmatinase subfamily.</text>
</comment>
<dbReference type="EMBL" id="FUWV01000001">
    <property type="protein sequence ID" value="SJZ33909.1"/>
    <property type="molecule type" value="Genomic_DNA"/>
</dbReference>
<feature type="binding site" evidence="4">
    <location>
        <position position="141"/>
    </location>
    <ligand>
        <name>Mn(2+)</name>
        <dbReference type="ChEBI" id="CHEBI:29035"/>
        <label>1</label>
    </ligand>
</feature>
<keyword evidence="3 5" id="KW-0378">Hydrolase</keyword>
<dbReference type="PROSITE" id="PS01053">
    <property type="entry name" value="ARGINASE_1"/>
    <property type="match status" value="1"/>
</dbReference>
<evidence type="ECO:0000313" key="6">
    <source>
        <dbReference type="EMBL" id="SJZ33909.1"/>
    </source>
</evidence>
<dbReference type="GO" id="GO:0046872">
    <property type="term" value="F:metal ion binding"/>
    <property type="evidence" value="ECO:0007669"/>
    <property type="project" value="UniProtKB-KW"/>
</dbReference>
<accession>A0A1T4JUW4</accession>
<evidence type="ECO:0000256" key="4">
    <source>
        <dbReference type="PIRSR" id="PIRSR036979-1"/>
    </source>
</evidence>
<dbReference type="AlphaFoldDB" id="A0A1T4JUW4"/>
<dbReference type="CDD" id="cd11593">
    <property type="entry name" value="Agmatinase-like_2"/>
    <property type="match status" value="1"/>
</dbReference>
<proteinExistence type="inferred from homology"/>
<feature type="binding site" evidence="4">
    <location>
        <position position="139"/>
    </location>
    <ligand>
        <name>Mn(2+)</name>
        <dbReference type="ChEBI" id="CHEBI:29035"/>
        <label>1</label>
    </ligand>
</feature>
<dbReference type="OrthoDB" id="9788689at2"/>
<dbReference type="RefSeq" id="WP_087677566.1">
    <property type="nucleotide sequence ID" value="NZ_FUWV01000001.1"/>
</dbReference>